<protein>
    <submittedName>
        <fullName evidence="2">Uncharacterized protein</fullName>
    </submittedName>
</protein>
<comment type="caution">
    <text evidence="2">The sequence shown here is derived from an EMBL/GenBank/DDBJ whole genome shotgun (WGS) entry which is preliminary data.</text>
</comment>
<dbReference type="RefSeq" id="WP_058495093.1">
    <property type="nucleotide sequence ID" value="NZ_CAAAIU010000015.1"/>
</dbReference>
<dbReference type="Proteomes" id="UP000054736">
    <property type="component" value="Unassembled WGS sequence"/>
</dbReference>
<keyword evidence="3" id="KW-1185">Reference proteome</keyword>
<name>A0A0W0T0Y3_9GAMM</name>
<sequence length="124" mass="12423">MQATYSSKTIGTGRLLNLEEPYQLSLSIENTDSPSDKSIPPKPGRGPESPATGDPSGPGIENPDPPDTGNPSGPGIDPESPVTDDPSGPETPDSPDTGNPSGPGNDTPDSPPDTGNPSGPGIDP</sequence>
<feature type="region of interest" description="Disordered" evidence="1">
    <location>
        <begin position="25"/>
        <end position="124"/>
    </location>
</feature>
<dbReference type="PATRIC" id="fig|1212489.4.peg.774"/>
<proteinExistence type="predicted"/>
<gene>
    <name evidence="2" type="ORF">Ldro_0745</name>
</gene>
<evidence type="ECO:0000256" key="1">
    <source>
        <dbReference type="SAM" id="MobiDB-lite"/>
    </source>
</evidence>
<dbReference type="AlphaFoldDB" id="A0A0W0T0Y3"/>
<dbReference type="EMBL" id="LNXY01000008">
    <property type="protein sequence ID" value="KTC89256.1"/>
    <property type="molecule type" value="Genomic_DNA"/>
</dbReference>
<feature type="compositionally biased region" description="Polar residues" evidence="1">
    <location>
        <begin position="94"/>
        <end position="117"/>
    </location>
</feature>
<organism evidence="2 3">
    <name type="scientific">Legionella drozanskii LLAP-1</name>
    <dbReference type="NCBI Taxonomy" id="1212489"/>
    <lineage>
        <taxon>Bacteria</taxon>
        <taxon>Pseudomonadati</taxon>
        <taxon>Pseudomonadota</taxon>
        <taxon>Gammaproteobacteria</taxon>
        <taxon>Legionellales</taxon>
        <taxon>Legionellaceae</taxon>
        <taxon>Legionella</taxon>
    </lineage>
</organism>
<dbReference type="STRING" id="1212489.Ldro_0745"/>
<evidence type="ECO:0000313" key="3">
    <source>
        <dbReference type="Proteomes" id="UP000054736"/>
    </source>
</evidence>
<evidence type="ECO:0000313" key="2">
    <source>
        <dbReference type="EMBL" id="KTC89256.1"/>
    </source>
</evidence>
<reference evidence="2 3" key="1">
    <citation type="submission" date="2015-11" db="EMBL/GenBank/DDBJ databases">
        <title>Genomic analysis of 38 Legionella species identifies large and diverse effector repertoires.</title>
        <authorList>
            <person name="Burstein D."/>
            <person name="Amaro F."/>
            <person name="Zusman T."/>
            <person name="Lifshitz Z."/>
            <person name="Cohen O."/>
            <person name="Gilbert J.A."/>
            <person name="Pupko T."/>
            <person name="Shuman H.A."/>
            <person name="Segal G."/>
        </authorList>
    </citation>
    <scope>NUCLEOTIDE SEQUENCE [LARGE SCALE GENOMIC DNA]</scope>
    <source>
        <strain evidence="2 3">ATCC 700990</strain>
    </source>
</reference>
<accession>A0A0W0T0Y3</accession>